<dbReference type="Pfam" id="PF00072">
    <property type="entry name" value="Response_reg"/>
    <property type="match status" value="1"/>
</dbReference>
<dbReference type="PROSITE" id="PS50110">
    <property type="entry name" value="RESPONSE_REGULATORY"/>
    <property type="match status" value="1"/>
</dbReference>
<dbReference type="Gene3D" id="3.40.50.2300">
    <property type="match status" value="1"/>
</dbReference>
<name>A0ABV8NMS1_9SPHI</name>
<dbReference type="Proteomes" id="UP001595792">
    <property type="component" value="Unassembled WGS sequence"/>
</dbReference>
<evidence type="ECO:0000259" key="4">
    <source>
        <dbReference type="PROSITE" id="PS50110"/>
    </source>
</evidence>
<reference evidence="6" key="1">
    <citation type="journal article" date="2019" name="Int. J. Syst. Evol. Microbiol.">
        <title>The Global Catalogue of Microorganisms (GCM) 10K type strain sequencing project: providing services to taxonomists for standard genome sequencing and annotation.</title>
        <authorList>
            <consortium name="The Broad Institute Genomics Platform"/>
            <consortium name="The Broad Institute Genome Sequencing Center for Infectious Disease"/>
            <person name="Wu L."/>
            <person name="Ma J."/>
        </authorList>
    </citation>
    <scope>NUCLEOTIDE SEQUENCE [LARGE SCALE GENOMIC DNA]</scope>
    <source>
        <strain evidence="6">CCM 8689</strain>
    </source>
</reference>
<keyword evidence="2" id="KW-0902">Two-component regulatory system</keyword>
<keyword evidence="1 3" id="KW-0597">Phosphoprotein</keyword>
<evidence type="ECO:0000256" key="1">
    <source>
        <dbReference type="ARBA" id="ARBA00022553"/>
    </source>
</evidence>
<dbReference type="SUPFAM" id="SSF52172">
    <property type="entry name" value="CheY-like"/>
    <property type="match status" value="1"/>
</dbReference>
<gene>
    <name evidence="5" type="ORF">ACFOUY_10365</name>
</gene>
<feature type="modified residue" description="4-aspartylphosphate" evidence="3">
    <location>
        <position position="33"/>
    </location>
</feature>
<evidence type="ECO:0000313" key="5">
    <source>
        <dbReference type="EMBL" id="MFC4197103.1"/>
    </source>
</evidence>
<dbReference type="PANTHER" id="PTHR45339">
    <property type="entry name" value="HYBRID SIGNAL TRANSDUCTION HISTIDINE KINASE J"/>
    <property type="match status" value="1"/>
</dbReference>
<dbReference type="InterPro" id="IPR011006">
    <property type="entry name" value="CheY-like_superfamily"/>
</dbReference>
<dbReference type="CDD" id="cd17546">
    <property type="entry name" value="REC_hyHK_CKI1_RcsC-like"/>
    <property type="match status" value="1"/>
</dbReference>
<feature type="domain" description="Response regulatory" evidence="4">
    <location>
        <begin position="1"/>
        <end position="103"/>
    </location>
</feature>
<sequence length="111" mass="12568">MLQKSGYKFSVANNGAEAVYKTENEYFNIVLMDIQMPEMDGVTATIEILNRYKTKNLVPPIIIGCSANAMEEDKKSCLAAGMKDFLAKPFTLDDLRTIMIKWTKTVEKEYS</sequence>
<evidence type="ECO:0000256" key="2">
    <source>
        <dbReference type="ARBA" id="ARBA00023012"/>
    </source>
</evidence>
<comment type="caution">
    <text evidence="5">The sequence shown here is derived from an EMBL/GenBank/DDBJ whole genome shotgun (WGS) entry which is preliminary data.</text>
</comment>
<dbReference type="PANTHER" id="PTHR45339:SF1">
    <property type="entry name" value="HYBRID SIGNAL TRANSDUCTION HISTIDINE KINASE J"/>
    <property type="match status" value="1"/>
</dbReference>
<organism evidence="5 6">
    <name type="scientific">Pedobacter jamesrossensis</name>
    <dbReference type="NCBI Taxonomy" id="1908238"/>
    <lineage>
        <taxon>Bacteria</taxon>
        <taxon>Pseudomonadati</taxon>
        <taxon>Bacteroidota</taxon>
        <taxon>Sphingobacteriia</taxon>
        <taxon>Sphingobacteriales</taxon>
        <taxon>Sphingobacteriaceae</taxon>
        <taxon>Pedobacter</taxon>
    </lineage>
</organism>
<evidence type="ECO:0000313" key="6">
    <source>
        <dbReference type="Proteomes" id="UP001595792"/>
    </source>
</evidence>
<keyword evidence="6" id="KW-1185">Reference proteome</keyword>
<accession>A0ABV8NMS1</accession>
<dbReference type="EMBL" id="JBHSBY010000102">
    <property type="protein sequence ID" value="MFC4197103.1"/>
    <property type="molecule type" value="Genomic_DNA"/>
</dbReference>
<evidence type="ECO:0000256" key="3">
    <source>
        <dbReference type="PROSITE-ProRule" id="PRU00169"/>
    </source>
</evidence>
<proteinExistence type="predicted"/>
<protein>
    <submittedName>
        <fullName evidence="5">Response regulator</fullName>
    </submittedName>
</protein>
<dbReference type="SMART" id="SM00448">
    <property type="entry name" value="REC"/>
    <property type="match status" value="1"/>
</dbReference>
<dbReference type="InterPro" id="IPR001789">
    <property type="entry name" value="Sig_transdc_resp-reg_receiver"/>
</dbReference>
<dbReference type="RefSeq" id="WP_378960482.1">
    <property type="nucleotide sequence ID" value="NZ_JBHRXC010000001.1"/>
</dbReference>